<keyword evidence="1" id="KW-0472">Membrane</keyword>
<proteinExistence type="predicted"/>
<gene>
    <name evidence="2" type="ORF">UU72_C0052G0002</name>
</gene>
<evidence type="ECO:0000313" key="3">
    <source>
        <dbReference type="Proteomes" id="UP000034163"/>
    </source>
</evidence>
<dbReference type="EMBL" id="LCBS01000052">
    <property type="protein sequence ID" value="KKS14190.1"/>
    <property type="molecule type" value="Genomic_DNA"/>
</dbReference>
<name>A0A0G0WN34_UNCKA</name>
<reference evidence="2 3" key="1">
    <citation type="journal article" date="2015" name="Nature">
        <title>rRNA introns, odd ribosomes, and small enigmatic genomes across a large radiation of phyla.</title>
        <authorList>
            <person name="Brown C.T."/>
            <person name="Hug L.A."/>
            <person name="Thomas B.C."/>
            <person name="Sharon I."/>
            <person name="Castelle C.J."/>
            <person name="Singh A."/>
            <person name="Wilkins M.J."/>
            <person name="Williams K.H."/>
            <person name="Banfield J.F."/>
        </authorList>
    </citation>
    <scope>NUCLEOTIDE SEQUENCE [LARGE SCALE GENOMIC DNA]</scope>
</reference>
<accession>A0A0G0WN34</accession>
<organism evidence="2 3">
    <name type="scientific">candidate division WWE3 bacterium GW2011_GWB1_41_6</name>
    <dbReference type="NCBI Taxonomy" id="1619112"/>
    <lineage>
        <taxon>Bacteria</taxon>
        <taxon>Katanobacteria</taxon>
    </lineage>
</organism>
<evidence type="ECO:0000256" key="1">
    <source>
        <dbReference type="SAM" id="Phobius"/>
    </source>
</evidence>
<protein>
    <submittedName>
        <fullName evidence="2">Uncharacterized protein</fullName>
    </submittedName>
</protein>
<keyword evidence="1" id="KW-0812">Transmembrane</keyword>
<feature type="transmembrane region" description="Helical" evidence="1">
    <location>
        <begin position="78"/>
        <end position="100"/>
    </location>
</feature>
<evidence type="ECO:0000313" key="2">
    <source>
        <dbReference type="EMBL" id="KKS14190.1"/>
    </source>
</evidence>
<dbReference type="AlphaFoldDB" id="A0A0G0WN34"/>
<sequence length="108" mass="12588">MKLKDINTLVIGLFTSLLVLVLTTLKGVEVLNKTDLENISCGWPLTFIEQNQGRLDPPFPWKVNCHFFSLEFPTQYNWINFGLDMVFYFLVTIAVLKIFLMIRTSERK</sequence>
<comment type="caution">
    <text evidence="2">The sequence shown here is derived from an EMBL/GenBank/DDBJ whole genome shotgun (WGS) entry which is preliminary data.</text>
</comment>
<keyword evidence="1" id="KW-1133">Transmembrane helix</keyword>
<dbReference type="Proteomes" id="UP000034163">
    <property type="component" value="Unassembled WGS sequence"/>
</dbReference>